<feature type="domain" description="AAA" evidence="1">
    <location>
        <begin position="29"/>
        <end position="145"/>
    </location>
</feature>
<evidence type="ECO:0000313" key="3">
    <source>
        <dbReference type="EMBL" id="MFD2730910.1"/>
    </source>
</evidence>
<dbReference type="InterPro" id="IPR027417">
    <property type="entry name" value="P-loop_NTPase"/>
</dbReference>
<evidence type="ECO:0000259" key="2">
    <source>
        <dbReference type="Pfam" id="PF13635"/>
    </source>
</evidence>
<dbReference type="Pfam" id="PF13173">
    <property type="entry name" value="AAA_14"/>
    <property type="match status" value="1"/>
</dbReference>
<comment type="caution">
    <text evidence="3">The sequence shown here is derived from an EMBL/GenBank/DDBJ whole genome shotgun (WGS) entry which is preliminary data.</text>
</comment>
<accession>A0ABW5TQU2</accession>
<organism evidence="3 4">
    <name type="scientific">Pedobacter alpinus</name>
    <dbReference type="NCBI Taxonomy" id="1590643"/>
    <lineage>
        <taxon>Bacteria</taxon>
        <taxon>Pseudomonadati</taxon>
        <taxon>Bacteroidota</taxon>
        <taxon>Sphingobacteriia</taxon>
        <taxon>Sphingobacteriales</taxon>
        <taxon>Sphingobacteriaceae</taxon>
        <taxon>Pedobacter</taxon>
    </lineage>
</organism>
<dbReference type="EMBL" id="JBHULV010000011">
    <property type="protein sequence ID" value="MFD2730910.1"/>
    <property type="molecule type" value="Genomic_DNA"/>
</dbReference>
<name>A0ABW5TQU2_9SPHI</name>
<keyword evidence="3" id="KW-0067">ATP-binding</keyword>
<dbReference type="InterPro" id="IPR041682">
    <property type="entry name" value="AAA_14"/>
</dbReference>
<dbReference type="RefSeq" id="WP_379042415.1">
    <property type="nucleotide sequence ID" value="NZ_JBHSKW010000022.1"/>
</dbReference>
<dbReference type="GO" id="GO:0005524">
    <property type="term" value="F:ATP binding"/>
    <property type="evidence" value="ECO:0007669"/>
    <property type="project" value="UniProtKB-KW"/>
</dbReference>
<evidence type="ECO:0000313" key="4">
    <source>
        <dbReference type="Proteomes" id="UP001597546"/>
    </source>
</evidence>
<keyword evidence="4" id="KW-1185">Reference proteome</keyword>
<sequence>MSYLIELAFMNDFITRQIAPIIESQKTKFPILALTGPRQSGKTTLLKQLFSDYRYINLENPSIRSFATDDPLGFLNQYNDKVILDEVQRVPELFSYLQERVDEFQIMGQYILSGSQNFHLLNNITQTLAGRVALFKLLPFDFKELKQNQLLDASYPKAAIKGFYPPIFDRNINPSIFYANYIQTYIEKDVTELLNIRDLKQFRTFISLCAARAGQLLNYSALANECDITHNTAKAWLSILESSYVIFLLQPYHQNFNKRLVKSPKLYFYDTGLLTHLLGIRNADEVVENRLKGQIFENMVVAEYQKQNHHSYLLRDYYFWQDSNANEVDLMLKDIQGFSIFEIKATETISNTLFKEMDKFEEIASPTKVRKTLIYGGDENQNRTKYSVLSWKNVSDE</sequence>
<dbReference type="PANTHER" id="PTHR43566:SF2">
    <property type="entry name" value="DUF4143 DOMAIN-CONTAINING PROTEIN"/>
    <property type="match status" value="1"/>
</dbReference>
<feature type="domain" description="DUF4143" evidence="2">
    <location>
        <begin position="187"/>
        <end position="345"/>
    </location>
</feature>
<gene>
    <name evidence="3" type="ORF">ACFSSE_04270</name>
</gene>
<keyword evidence="3" id="KW-0547">Nucleotide-binding</keyword>
<evidence type="ECO:0000259" key="1">
    <source>
        <dbReference type="Pfam" id="PF13173"/>
    </source>
</evidence>
<dbReference type="Pfam" id="PF13635">
    <property type="entry name" value="DUF4143"/>
    <property type="match status" value="1"/>
</dbReference>
<dbReference type="Proteomes" id="UP001597546">
    <property type="component" value="Unassembled WGS sequence"/>
</dbReference>
<dbReference type="PANTHER" id="PTHR43566">
    <property type="entry name" value="CONSERVED PROTEIN"/>
    <property type="match status" value="1"/>
</dbReference>
<proteinExistence type="predicted"/>
<dbReference type="InterPro" id="IPR025420">
    <property type="entry name" value="DUF4143"/>
</dbReference>
<dbReference type="SUPFAM" id="SSF52540">
    <property type="entry name" value="P-loop containing nucleoside triphosphate hydrolases"/>
    <property type="match status" value="1"/>
</dbReference>
<reference evidence="4" key="1">
    <citation type="journal article" date="2019" name="Int. J. Syst. Evol. Microbiol.">
        <title>The Global Catalogue of Microorganisms (GCM) 10K type strain sequencing project: providing services to taxonomists for standard genome sequencing and annotation.</title>
        <authorList>
            <consortium name="The Broad Institute Genomics Platform"/>
            <consortium name="The Broad Institute Genome Sequencing Center for Infectious Disease"/>
            <person name="Wu L."/>
            <person name="Ma J."/>
        </authorList>
    </citation>
    <scope>NUCLEOTIDE SEQUENCE [LARGE SCALE GENOMIC DNA]</scope>
    <source>
        <strain evidence="4">KCTC 42456</strain>
    </source>
</reference>
<protein>
    <submittedName>
        <fullName evidence="3">ATP-binding protein</fullName>
    </submittedName>
</protein>